<evidence type="ECO:0000313" key="3">
    <source>
        <dbReference type="Proteomes" id="UP000326912"/>
    </source>
</evidence>
<dbReference type="GO" id="GO:0004519">
    <property type="term" value="F:endonuclease activity"/>
    <property type="evidence" value="ECO:0007669"/>
    <property type="project" value="InterPro"/>
</dbReference>
<reference evidence="2 3" key="1">
    <citation type="submission" date="2019-10" db="EMBL/GenBank/DDBJ databases">
        <title>Dictyobacter vulcani sp. nov., within the class Ktedonobacteria, isolated from soil of volcanic Mt. Zao.</title>
        <authorList>
            <person name="Zheng Y."/>
            <person name="Wang C.M."/>
            <person name="Sakai Y."/>
            <person name="Abe K."/>
            <person name="Yokota A."/>
            <person name="Yabe S."/>
        </authorList>
    </citation>
    <scope>NUCLEOTIDE SEQUENCE [LARGE SCALE GENOMIC DNA]</scope>
    <source>
        <strain evidence="2 3">W12</strain>
    </source>
</reference>
<keyword evidence="3" id="KW-1185">Reference proteome</keyword>
<name>A0A5J4KM24_9CHLR</name>
<dbReference type="InterPro" id="IPR002711">
    <property type="entry name" value="HNH"/>
</dbReference>
<gene>
    <name evidence="2" type="ORF">KDW_30150</name>
</gene>
<dbReference type="CDD" id="cd00085">
    <property type="entry name" value="HNHc"/>
    <property type="match status" value="1"/>
</dbReference>
<dbReference type="GO" id="GO:0008270">
    <property type="term" value="F:zinc ion binding"/>
    <property type="evidence" value="ECO:0007669"/>
    <property type="project" value="InterPro"/>
</dbReference>
<proteinExistence type="predicted"/>
<comment type="caution">
    <text evidence="2">The sequence shown here is derived from an EMBL/GenBank/DDBJ whole genome shotgun (WGS) entry which is preliminary data.</text>
</comment>
<dbReference type="AlphaFoldDB" id="A0A5J4KM24"/>
<feature type="domain" description="HNH nuclease" evidence="1">
    <location>
        <begin position="187"/>
        <end position="238"/>
    </location>
</feature>
<organism evidence="2 3">
    <name type="scientific">Dictyobacter vulcani</name>
    <dbReference type="NCBI Taxonomy" id="2607529"/>
    <lineage>
        <taxon>Bacteria</taxon>
        <taxon>Bacillati</taxon>
        <taxon>Chloroflexota</taxon>
        <taxon>Ktedonobacteria</taxon>
        <taxon>Ktedonobacterales</taxon>
        <taxon>Dictyobacteraceae</taxon>
        <taxon>Dictyobacter</taxon>
    </lineage>
</organism>
<dbReference type="Proteomes" id="UP000326912">
    <property type="component" value="Unassembled WGS sequence"/>
</dbReference>
<dbReference type="GO" id="GO:0003676">
    <property type="term" value="F:nucleic acid binding"/>
    <property type="evidence" value="ECO:0007669"/>
    <property type="project" value="InterPro"/>
</dbReference>
<dbReference type="InterPro" id="IPR003615">
    <property type="entry name" value="HNH_nuc"/>
</dbReference>
<dbReference type="Pfam" id="PF01844">
    <property type="entry name" value="HNH"/>
    <property type="match status" value="1"/>
</dbReference>
<dbReference type="NCBIfam" id="NF040563">
    <property type="entry name" value="guided_IscB"/>
    <property type="match status" value="1"/>
</dbReference>
<accession>A0A5J4KM24</accession>
<dbReference type="Pfam" id="PF14239">
    <property type="entry name" value="RRXRR"/>
    <property type="match status" value="1"/>
</dbReference>
<evidence type="ECO:0000259" key="1">
    <source>
        <dbReference type="SMART" id="SM00507"/>
    </source>
</evidence>
<dbReference type="EMBL" id="BKZW01000001">
    <property type="protein sequence ID" value="GER88853.1"/>
    <property type="molecule type" value="Genomic_DNA"/>
</dbReference>
<dbReference type="InterPro" id="IPR052892">
    <property type="entry name" value="NA-targeting_endonuclease"/>
</dbReference>
<dbReference type="SMART" id="SM00507">
    <property type="entry name" value="HNHc"/>
    <property type="match status" value="1"/>
</dbReference>
<sequence length="422" mass="47751">MSYVFLVDANKQPLNPLHPARARRLLTAGKAVALMKHYPFTLMLKRMVEKPTLQPLRLKLDPGSKTTGVALVNDDSGEVVFAAELSHRGQAIKAALDDRRVVRRSRRQRKTRYRKARWANRKNKQKGWLPPSLESRIANVLTWVRRLSCSAPISAISMELVRFDMQLMENAEISGVEYQQGALMGYELREYLLEKWNRHCSYCGAKDIPLQIEHIHPRAHGGTNRVSNLCLACEKCNTAKGSKDIAVFLKKKPDLLKRIQAQARAPLKDAAAVNATRWALLERLKTTGLSVECGTGGLTKFNRAKRNLPKAHWLDAACVGKSTPETLVMTGIRPLLIKATGHGRRQMCVTDAYGFPKQHKERKGSYLGYRTGDMVKAITPKGTFHGRIAIRYRPSFHLGKEDIHPKYMRHVHRADGYEYRSA</sequence>
<dbReference type="InterPro" id="IPR047693">
    <property type="entry name" value="RNA-guided_IscB-like"/>
</dbReference>
<dbReference type="Gene3D" id="1.10.30.50">
    <property type="match status" value="1"/>
</dbReference>
<dbReference type="InterPro" id="IPR025938">
    <property type="entry name" value="RRXRR_dom"/>
</dbReference>
<protein>
    <recommendedName>
        <fullName evidence="1">HNH nuclease domain-containing protein</fullName>
    </recommendedName>
</protein>
<evidence type="ECO:0000313" key="2">
    <source>
        <dbReference type="EMBL" id="GER88853.1"/>
    </source>
</evidence>
<dbReference type="PANTHER" id="PTHR33877">
    <property type="entry name" value="SLL1193 PROTEIN"/>
    <property type="match status" value="1"/>
</dbReference>
<dbReference type="PANTHER" id="PTHR33877:SF2">
    <property type="entry name" value="OS07G0170200 PROTEIN"/>
    <property type="match status" value="1"/>
</dbReference>